<dbReference type="PANTHER" id="PTHR21021:SF15">
    <property type="entry name" value="FREE METHIONINE-R-SULFOXIDE REDUCTASE"/>
    <property type="match status" value="1"/>
</dbReference>
<comment type="caution">
    <text evidence="3">The sequence shown here is derived from an EMBL/GenBank/DDBJ whole genome shotgun (WGS) entry which is preliminary data.</text>
</comment>
<dbReference type="AlphaFoldDB" id="A0A397QTV8"/>
<evidence type="ECO:0000313" key="4">
    <source>
        <dbReference type="Proteomes" id="UP000266506"/>
    </source>
</evidence>
<accession>A0A397QTV8</accession>
<reference evidence="3 4" key="1">
    <citation type="submission" date="2018-08" db="EMBL/GenBank/DDBJ databases">
        <title>Genomic Encyclopedia of Archaeal and Bacterial Type Strains, Phase II (KMG-II): from individual species to whole genera.</title>
        <authorList>
            <person name="Goeker M."/>
        </authorList>
    </citation>
    <scope>NUCLEOTIDE SEQUENCE [LARGE SCALE GENOMIC DNA]</scope>
    <source>
        <strain evidence="3 4">ATCC 27112</strain>
    </source>
</reference>
<evidence type="ECO:0000313" key="3">
    <source>
        <dbReference type="EMBL" id="RIA64863.1"/>
    </source>
</evidence>
<dbReference type="InterPro" id="IPR029016">
    <property type="entry name" value="GAF-like_dom_sf"/>
</dbReference>
<dbReference type="InterPro" id="IPR003018">
    <property type="entry name" value="GAF"/>
</dbReference>
<dbReference type="SUPFAM" id="SSF55781">
    <property type="entry name" value="GAF domain-like"/>
    <property type="match status" value="1"/>
</dbReference>
<dbReference type="FunFam" id="3.30.450.40:FF:000008">
    <property type="entry name" value="GAF domain-containing proteins"/>
    <property type="match status" value="1"/>
</dbReference>
<dbReference type="PROSITE" id="PS01320">
    <property type="entry name" value="UPF0067"/>
    <property type="match status" value="1"/>
</dbReference>
<dbReference type="EMBL" id="QXEV01000033">
    <property type="protein sequence ID" value="RIA64863.1"/>
    <property type="molecule type" value="Genomic_DNA"/>
</dbReference>
<evidence type="ECO:0000256" key="1">
    <source>
        <dbReference type="ARBA" id="ARBA00038454"/>
    </source>
</evidence>
<dbReference type="GO" id="GO:0033745">
    <property type="term" value="F:L-methionine-(R)-S-oxide reductase activity"/>
    <property type="evidence" value="ECO:0007669"/>
    <property type="project" value="TreeGrafter"/>
</dbReference>
<keyword evidence="4" id="KW-1185">Reference proteome</keyword>
<dbReference type="InterPro" id="IPR051330">
    <property type="entry name" value="Phosphatase_reg/MetRdx"/>
</dbReference>
<evidence type="ECO:0000259" key="2">
    <source>
        <dbReference type="Pfam" id="PF01590"/>
    </source>
</evidence>
<protein>
    <submittedName>
        <fullName evidence="3">GAF domain-containing protein</fullName>
    </submittedName>
</protein>
<organism evidence="3 4">
    <name type="scientific">Anaeroplasma bactoclasticum</name>
    <dbReference type="NCBI Taxonomy" id="2088"/>
    <lineage>
        <taxon>Bacteria</taxon>
        <taxon>Bacillati</taxon>
        <taxon>Mycoplasmatota</taxon>
        <taxon>Mollicutes</taxon>
        <taxon>Anaeroplasmatales</taxon>
        <taxon>Anaeroplasmataceae</taxon>
        <taxon>Anaeroplasma</taxon>
    </lineage>
</organism>
<dbReference type="InParanoid" id="A0A397QTV8"/>
<proteinExistence type="inferred from homology"/>
<dbReference type="Proteomes" id="UP000266506">
    <property type="component" value="Unassembled WGS sequence"/>
</dbReference>
<dbReference type="RefSeq" id="WP_119016887.1">
    <property type="nucleotide sequence ID" value="NZ_QXEV01000033.1"/>
</dbReference>
<comment type="similarity">
    <text evidence="1">Belongs to the free Met sulfoxide reductase family.</text>
</comment>
<dbReference type="PANTHER" id="PTHR21021">
    <property type="entry name" value="GAF/PUTATIVE CYTOSKELETAL PROTEIN"/>
    <property type="match status" value="1"/>
</dbReference>
<sequence>METNYKELLEGLESLIYGIDYDITILSNASAILNEYLDDINWVGFYLFKDNTLKLGPFQGKVACMVIPLNKGVCGACATNKETIVVKDVHEFKGHIACDSRSKSEICVPIMINNTFYGLLDIDSPIENRFSSVDKENLEKVAAIIEKELSKIIK</sequence>
<name>A0A397QTV8_9MOLU</name>
<dbReference type="InterPro" id="IPR000614">
    <property type="entry name" value="FRMsr_CS"/>
</dbReference>
<dbReference type="Gene3D" id="3.30.450.40">
    <property type="match status" value="1"/>
</dbReference>
<dbReference type="OrthoDB" id="9796252at2"/>
<gene>
    <name evidence="3" type="ORF">EI71_01818</name>
</gene>
<dbReference type="GO" id="GO:0005829">
    <property type="term" value="C:cytosol"/>
    <property type="evidence" value="ECO:0007669"/>
    <property type="project" value="TreeGrafter"/>
</dbReference>
<dbReference type="FunCoup" id="A0A397QTV8">
    <property type="interactions" value="53"/>
</dbReference>
<dbReference type="Pfam" id="PF01590">
    <property type="entry name" value="GAF"/>
    <property type="match status" value="1"/>
</dbReference>
<feature type="domain" description="GAF" evidence="2">
    <location>
        <begin position="25"/>
        <end position="148"/>
    </location>
</feature>